<dbReference type="InterPro" id="IPR022171">
    <property type="entry name" value="PPE_C"/>
</dbReference>
<dbReference type="InterPro" id="IPR000030">
    <property type="entry name" value="PPE_dom"/>
</dbReference>
<evidence type="ECO:0000313" key="5">
    <source>
        <dbReference type="Proteomes" id="UP000465263"/>
    </source>
</evidence>
<dbReference type="InterPro" id="IPR038332">
    <property type="entry name" value="PPE_sf"/>
</dbReference>
<dbReference type="RefSeq" id="WP_085084088.1">
    <property type="nucleotide sequence ID" value="NZ_BLKV01000001.1"/>
</dbReference>
<organism evidence="4 5">
    <name type="scientific">Mycolicibacter senuensis</name>
    <dbReference type="NCBI Taxonomy" id="386913"/>
    <lineage>
        <taxon>Bacteria</taxon>
        <taxon>Bacillati</taxon>
        <taxon>Actinomycetota</taxon>
        <taxon>Actinomycetes</taxon>
        <taxon>Mycobacteriales</taxon>
        <taxon>Mycobacteriaceae</taxon>
        <taxon>Mycolicibacter</taxon>
    </lineage>
</organism>
<comment type="similarity">
    <text evidence="1">Belongs to the mycobacterial PPE family.</text>
</comment>
<dbReference type="EMBL" id="BLKV01000001">
    <property type="protein sequence ID" value="GFG69657.1"/>
    <property type="molecule type" value="Genomic_DNA"/>
</dbReference>
<keyword evidence="5" id="KW-1185">Reference proteome</keyword>
<dbReference type="OrthoDB" id="4761487at2"/>
<feature type="domain" description="PPE family C-terminal" evidence="3">
    <location>
        <begin position="288"/>
        <end position="362"/>
    </location>
</feature>
<dbReference type="PANTHER" id="PTHR46766:SF1">
    <property type="entry name" value="GLUTAMINE-RICH PROTEIN 2"/>
    <property type="match status" value="1"/>
</dbReference>
<gene>
    <name evidence="4" type="primary">PPE30_1</name>
    <name evidence="4" type="ORF">MSEN_13770</name>
</gene>
<sequence>MDFAALPPEVNSGRLYAGPGSGPMLAAATAWARLAAETDSAAGDYRSVLSVLTDRGWLGPASESMAAAVVPYVDWLESTAALAEQAAARAAAAAAAFDEAFAAVAPPPVIAANRSAQATLVAGNVLGQNSAAIATLDAEYAQLWVRDALAMYGYAARSAAAAMLTPFTEPPATSGSRNTELGRLITAIPQALNGLAPAAAVTTASTQPAQTATALSLTQIVSYIELLPKTIVPFNDAIKTVLYGMIQYSRNLNIDLDIAAATGGQAGFGSGATALAATDASLGAGSVSAGVGGAGTIGRLSVPASWVTAAPAATMVGEVLPGAPPAAPAAAVAGPQIPTGVFADLALASLAARALTGAEPRSRPAAAMNGHAQSRLERLVTELAGTTDVQHWHVDPGRLDSLLEELAEQPGVHAVHVNPDGQNNAGPDRQPG</sequence>
<evidence type="ECO:0000259" key="2">
    <source>
        <dbReference type="Pfam" id="PF00823"/>
    </source>
</evidence>
<dbReference type="Pfam" id="PF00823">
    <property type="entry name" value="PPE"/>
    <property type="match status" value="1"/>
</dbReference>
<name>A0A7I9XJU2_9MYCO</name>
<dbReference type="PANTHER" id="PTHR46766">
    <property type="entry name" value="GLUTAMINE-RICH PROTEIN 2"/>
    <property type="match status" value="1"/>
</dbReference>
<dbReference type="Pfam" id="PF12484">
    <property type="entry name" value="PPE-SVP"/>
    <property type="match status" value="1"/>
</dbReference>
<protein>
    <submittedName>
        <fullName evidence="4">Putative PPE family protein PPE30</fullName>
    </submittedName>
</protein>
<dbReference type="Proteomes" id="UP000465263">
    <property type="component" value="Unassembled WGS sequence"/>
</dbReference>
<evidence type="ECO:0000259" key="3">
    <source>
        <dbReference type="Pfam" id="PF12484"/>
    </source>
</evidence>
<dbReference type="AlphaFoldDB" id="A0A7I9XJU2"/>
<evidence type="ECO:0000313" key="4">
    <source>
        <dbReference type="EMBL" id="GFG69657.1"/>
    </source>
</evidence>
<dbReference type="SUPFAM" id="SSF140459">
    <property type="entry name" value="PE/PPE dimer-like"/>
    <property type="match status" value="1"/>
</dbReference>
<feature type="domain" description="PPE" evidence="2">
    <location>
        <begin position="2"/>
        <end position="163"/>
    </location>
</feature>
<dbReference type="GO" id="GO:0052572">
    <property type="term" value="P:response to host immune response"/>
    <property type="evidence" value="ECO:0007669"/>
    <property type="project" value="TreeGrafter"/>
</dbReference>
<accession>A0A7I9XJU2</accession>
<reference evidence="4 5" key="1">
    <citation type="journal article" date="2019" name="Emerg. Microbes Infect.">
        <title>Comprehensive subspecies identification of 175 nontuberculous mycobacteria species based on 7547 genomic profiles.</title>
        <authorList>
            <person name="Matsumoto Y."/>
            <person name="Kinjo T."/>
            <person name="Motooka D."/>
            <person name="Nabeya D."/>
            <person name="Jung N."/>
            <person name="Uechi K."/>
            <person name="Horii T."/>
            <person name="Iida T."/>
            <person name="Fujita J."/>
            <person name="Nakamura S."/>
        </authorList>
    </citation>
    <scope>NUCLEOTIDE SEQUENCE [LARGE SCALE GENOMIC DNA]</scope>
    <source>
        <strain evidence="4 5">JCM 16017</strain>
    </source>
</reference>
<proteinExistence type="inferred from homology"/>
<comment type="caution">
    <text evidence="4">The sequence shown here is derived from an EMBL/GenBank/DDBJ whole genome shotgun (WGS) entry which is preliminary data.</text>
</comment>
<dbReference type="Gene3D" id="1.20.1260.20">
    <property type="entry name" value="PPE superfamily"/>
    <property type="match status" value="1"/>
</dbReference>
<evidence type="ECO:0000256" key="1">
    <source>
        <dbReference type="ARBA" id="ARBA00010652"/>
    </source>
</evidence>